<dbReference type="InterPro" id="IPR036259">
    <property type="entry name" value="MFS_trans_sf"/>
</dbReference>
<sequence>MSQQIGLSSDVTRGNAGPSKSPVFPSSKLAPSEAPSEFLESDAPRDSEWNTRSCIAVIGAFSIMFCSVGFINAFGVFQEYYAKNMLANKTASEISWLGSFNVFCMFGGTFVAGYLNDKYGPKFLVYGGSVVILLALFMTSICKEYYQFFLAQGFLLGIGIASILLPAFTIAAQHFTTYRGLALGIVVSGSSLGGVIWPIALNRLLTEVGFGWAVRTVSFIQLPLLIIGCLSISTPIQKTDHTKPKPDFSCARNPVLILLALGLFLVYFGLFTPFFYIEPWALSLGLNSNFAFYTISIVNAASLFGRIIPGLLADQLGCYNIAVVAAISSGLVCTCMIKATSVAGITMFSLAYGFASGAIISLQGVCAAKLVPPTQFGIAMGSVMTFLSIAGLVGSPINGKILDVWGYLGMSLFSGMMMLLGGLVLLAARLQLNSQLLAKA</sequence>
<dbReference type="Gene3D" id="1.20.1250.20">
    <property type="entry name" value="MFS general substrate transporter like domains"/>
    <property type="match status" value="1"/>
</dbReference>
<feature type="domain" description="Major facilitator superfamily (MFS) profile" evidence="5">
    <location>
        <begin position="53"/>
        <end position="433"/>
    </location>
</feature>
<proteinExistence type="inferred from homology"/>
<feature type="compositionally biased region" description="Polar residues" evidence="3">
    <location>
        <begin position="1"/>
        <end position="12"/>
    </location>
</feature>
<feature type="transmembrane region" description="Helical" evidence="4">
    <location>
        <begin position="54"/>
        <end position="74"/>
    </location>
</feature>
<dbReference type="Proteomes" id="UP000008177">
    <property type="component" value="Unplaced contigs"/>
</dbReference>
<evidence type="ECO:0000256" key="3">
    <source>
        <dbReference type="SAM" id="MobiDB-lite"/>
    </source>
</evidence>
<dbReference type="SUPFAM" id="SSF103473">
    <property type="entry name" value="MFS general substrate transporter"/>
    <property type="match status" value="1"/>
</dbReference>
<name>G2Y699_BOTF4</name>
<dbReference type="InterPro" id="IPR050327">
    <property type="entry name" value="Proton-linked_MCT"/>
</dbReference>
<feature type="transmembrane region" description="Helical" evidence="4">
    <location>
        <begin position="212"/>
        <end position="234"/>
    </location>
</feature>
<evidence type="ECO:0000256" key="1">
    <source>
        <dbReference type="ARBA" id="ARBA00004141"/>
    </source>
</evidence>
<dbReference type="PROSITE" id="PS50850">
    <property type="entry name" value="MFS"/>
    <property type="match status" value="1"/>
</dbReference>
<dbReference type="PANTHER" id="PTHR11360:SF250">
    <property type="entry name" value="MFS-TYPE TRANSPORTER AFUA_1G00970"/>
    <property type="match status" value="1"/>
</dbReference>
<feature type="transmembrane region" description="Helical" evidence="4">
    <location>
        <begin position="255"/>
        <end position="277"/>
    </location>
</feature>
<feature type="region of interest" description="Disordered" evidence="3">
    <location>
        <begin position="1"/>
        <end position="33"/>
    </location>
</feature>
<evidence type="ECO:0000256" key="4">
    <source>
        <dbReference type="SAM" id="Phobius"/>
    </source>
</evidence>
<gene>
    <name evidence="6" type="ORF">BofuT4_P111640.1</name>
</gene>
<dbReference type="EMBL" id="FQ790291">
    <property type="protein sequence ID" value="CCD48151.1"/>
    <property type="molecule type" value="Genomic_DNA"/>
</dbReference>
<dbReference type="GO" id="GO:0022857">
    <property type="term" value="F:transmembrane transporter activity"/>
    <property type="evidence" value="ECO:0007669"/>
    <property type="project" value="InterPro"/>
</dbReference>
<keyword evidence="4" id="KW-1133">Transmembrane helix</keyword>
<organism evidence="6 7">
    <name type="scientific">Botryotinia fuckeliana (strain T4)</name>
    <name type="common">Noble rot fungus</name>
    <name type="synonym">Botrytis cinerea</name>
    <dbReference type="NCBI Taxonomy" id="999810"/>
    <lineage>
        <taxon>Eukaryota</taxon>
        <taxon>Fungi</taxon>
        <taxon>Dikarya</taxon>
        <taxon>Ascomycota</taxon>
        <taxon>Pezizomycotina</taxon>
        <taxon>Leotiomycetes</taxon>
        <taxon>Helotiales</taxon>
        <taxon>Sclerotiniaceae</taxon>
        <taxon>Botrytis</taxon>
    </lineage>
</organism>
<evidence type="ECO:0000256" key="2">
    <source>
        <dbReference type="ARBA" id="ARBA00006727"/>
    </source>
</evidence>
<accession>G2Y699</accession>
<dbReference type="OrthoDB" id="6499973at2759"/>
<protein>
    <submittedName>
        <fullName evidence="6">Similar to MFS monocarboxylate transporter</fullName>
    </submittedName>
</protein>
<feature type="transmembrane region" description="Helical" evidence="4">
    <location>
        <begin position="94"/>
        <end position="116"/>
    </location>
</feature>
<reference evidence="7" key="1">
    <citation type="journal article" date="2011" name="PLoS Genet.">
        <title>Genomic analysis of the necrotrophic fungal pathogens Sclerotinia sclerotiorum and Botrytis cinerea.</title>
        <authorList>
            <person name="Amselem J."/>
            <person name="Cuomo C.A."/>
            <person name="van Kan J.A."/>
            <person name="Viaud M."/>
            <person name="Benito E.P."/>
            <person name="Couloux A."/>
            <person name="Coutinho P.M."/>
            <person name="de Vries R.P."/>
            <person name="Dyer P.S."/>
            <person name="Fillinger S."/>
            <person name="Fournier E."/>
            <person name="Gout L."/>
            <person name="Hahn M."/>
            <person name="Kohn L."/>
            <person name="Lapalu N."/>
            <person name="Plummer K.M."/>
            <person name="Pradier J.M."/>
            <person name="Quevillon E."/>
            <person name="Sharon A."/>
            <person name="Simon A."/>
            <person name="ten Have A."/>
            <person name="Tudzynski B."/>
            <person name="Tudzynski P."/>
            <person name="Wincker P."/>
            <person name="Andrew M."/>
            <person name="Anthouard V."/>
            <person name="Beever R.E."/>
            <person name="Beffa R."/>
            <person name="Benoit I."/>
            <person name="Bouzid O."/>
            <person name="Brault B."/>
            <person name="Chen Z."/>
            <person name="Choquer M."/>
            <person name="Collemare J."/>
            <person name="Cotton P."/>
            <person name="Danchin E.G."/>
            <person name="Da Silva C."/>
            <person name="Gautier A."/>
            <person name="Giraud C."/>
            <person name="Giraud T."/>
            <person name="Gonzalez C."/>
            <person name="Grossetete S."/>
            <person name="Guldener U."/>
            <person name="Henrissat B."/>
            <person name="Howlett B.J."/>
            <person name="Kodira C."/>
            <person name="Kretschmer M."/>
            <person name="Lappartient A."/>
            <person name="Leroch M."/>
            <person name="Levis C."/>
            <person name="Mauceli E."/>
            <person name="Neuveglise C."/>
            <person name="Oeser B."/>
            <person name="Pearson M."/>
            <person name="Poulain J."/>
            <person name="Poussereau N."/>
            <person name="Quesneville H."/>
            <person name="Rascle C."/>
            <person name="Schumacher J."/>
            <person name="Segurens B."/>
            <person name="Sexton A."/>
            <person name="Silva E."/>
            <person name="Sirven C."/>
            <person name="Soanes D.M."/>
            <person name="Talbot N.J."/>
            <person name="Templeton M."/>
            <person name="Yandava C."/>
            <person name="Yarden O."/>
            <person name="Zeng Q."/>
            <person name="Rollins J.A."/>
            <person name="Lebrun M.H."/>
            <person name="Dickman M."/>
        </authorList>
    </citation>
    <scope>NUCLEOTIDE SEQUENCE [LARGE SCALE GENOMIC DNA]</scope>
    <source>
        <strain evidence="7">T4</strain>
    </source>
</reference>
<dbReference type="eggNOG" id="KOG2504">
    <property type="taxonomic scope" value="Eukaryota"/>
</dbReference>
<dbReference type="AlphaFoldDB" id="G2Y699"/>
<keyword evidence="4" id="KW-0812">Transmembrane</keyword>
<dbReference type="InterPro" id="IPR011701">
    <property type="entry name" value="MFS"/>
</dbReference>
<evidence type="ECO:0000313" key="7">
    <source>
        <dbReference type="Proteomes" id="UP000008177"/>
    </source>
</evidence>
<feature type="transmembrane region" description="Helical" evidence="4">
    <location>
        <begin position="180"/>
        <end position="200"/>
    </location>
</feature>
<dbReference type="Pfam" id="PF07690">
    <property type="entry name" value="MFS_1"/>
    <property type="match status" value="1"/>
</dbReference>
<evidence type="ECO:0000313" key="6">
    <source>
        <dbReference type="EMBL" id="CCD48151.1"/>
    </source>
</evidence>
<comment type="similarity">
    <text evidence="2">Belongs to the major facilitator superfamily. Monocarboxylate porter (TC 2.A.1.13) family.</text>
</comment>
<dbReference type="PANTHER" id="PTHR11360">
    <property type="entry name" value="MONOCARBOXYLATE TRANSPORTER"/>
    <property type="match status" value="1"/>
</dbReference>
<dbReference type="InterPro" id="IPR020846">
    <property type="entry name" value="MFS_dom"/>
</dbReference>
<keyword evidence="4" id="KW-0472">Membrane</keyword>
<evidence type="ECO:0000259" key="5">
    <source>
        <dbReference type="PROSITE" id="PS50850"/>
    </source>
</evidence>
<feature type="transmembrane region" description="Helical" evidence="4">
    <location>
        <begin position="289"/>
        <end position="307"/>
    </location>
</feature>
<comment type="subcellular location">
    <subcellularLocation>
        <location evidence="1">Membrane</location>
        <topology evidence="1">Multi-pass membrane protein</topology>
    </subcellularLocation>
</comment>
<feature type="transmembrane region" description="Helical" evidence="4">
    <location>
        <begin position="404"/>
        <end position="428"/>
    </location>
</feature>
<dbReference type="HOGENOM" id="CLU_001265_1_1_1"/>
<feature type="transmembrane region" description="Helical" evidence="4">
    <location>
        <begin position="147"/>
        <end position="168"/>
    </location>
</feature>
<dbReference type="InParanoid" id="G2Y699"/>
<dbReference type="GO" id="GO:0016020">
    <property type="term" value="C:membrane"/>
    <property type="evidence" value="ECO:0007669"/>
    <property type="project" value="UniProtKB-SubCell"/>
</dbReference>
<feature type="transmembrane region" description="Helical" evidence="4">
    <location>
        <begin position="345"/>
        <end position="366"/>
    </location>
</feature>
<dbReference type="CDD" id="cd17352">
    <property type="entry name" value="MFS_MCT_SLC16"/>
    <property type="match status" value="1"/>
</dbReference>
<feature type="transmembrane region" description="Helical" evidence="4">
    <location>
        <begin position="378"/>
        <end position="398"/>
    </location>
</feature>
<feature type="transmembrane region" description="Helical" evidence="4">
    <location>
        <begin position="123"/>
        <end position="141"/>
    </location>
</feature>